<keyword evidence="2" id="KW-0732">Signal</keyword>
<evidence type="ECO:0000313" key="3">
    <source>
        <dbReference type="EMBL" id="THJ36150.1"/>
    </source>
</evidence>
<organism evidence="3 4">
    <name type="scientific">Lampropedia aestuarii</name>
    <dbReference type="NCBI Taxonomy" id="2562762"/>
    <lineage>
        <taxon>Bacteria</taxon>
        <taxon>Pseudomonadati</taxon>
        <taxon>Pseudomonadota</taxon>
        <taxon>Betaproteobacteria</taxon>
        <taxon>Burkholderiales</taxon>
        <taxon>Comamonadaceae</taxon>
        <taxon>Lampropedia</taxon>
    </lineage>
</organism>
<dbReference type="Proteomes" id="UP000306236">
    <property type="component" value="Unassembled WGS sequence"/>
</dbReference>
<gene>
    <name evidence="3" type="ORF">E8K88_02475</name>
</gene>
<feature type="compositionally biased region" description="Polar residues" evidence="1">
    <location>
        <begin position="85"/>
        <end position="95"/>
    </location>
</feature>
<reference evidence="3 4" key="1">
    <citation type="submission" date="2019-04" db="EMBL/GenBank/DDBJ databases">
        <title>Lampropedia sp YIM MLB12 draf genome.</title>
        <authorList>
            <person name="Wang Y.-X."/>
        </authorList>
    </citation>
    <scope>NUCLEOTIDE SEQUENCE [LARGE SCALE GENOMIC DNA]</scope>
    <source>
        <strain evidence="3 4">YIM MLB12</strain>
    </source>
</reference>
<sequence length="95" mass="10328">MRTNRLFSIAVVACLAGAGAVSAGFDVVDRARIVVSSAITGWLIDGLKLFATPKLVLHKLPTPRPGLTSRQRHDLGQRRAKRLVTQPQWSLIPST</sequence>
<dbReference type="RefSeq" id="WP_136405056.1">
    <property type="nucleotide sequence ID" value="NZ_JARXRQ010000001.1"/>
</dbReference>
<dbReference type="EMBL" id="SSWX01000002">
    <property type="protein sequence ID" value="THJ36150.1"/>
    <property type="molecule type" value="Genomic_DNA"/>
</dbReference>
<evidence type="ECO:0000256" key="2">
    <source>
        <dbReference type="SAM" id="SignalP"/>
    </source>
</evidence>
<feature type="signal peptide" evidence="2">
    <location>
        <begin position="1"/>
        <end position="23"/>
    </location>
</feature>
<dbReference type="AlphaFoldDB" id="A0A4S5BTZ2"/>
<feature type="region of interest" description="Disordered" evidence="1">
    <location>
        <begin position="61"/>
        <end position="95"/>
    </location>
</feature>
<accession>A0A4S5BTZ2</accession>
<comment type="caution">
    <text evidence="3">The sequence shown here is derived from an EMBL/GenBank/DDBJ whole genome shotgun (WGS) entry which is preliminary data.</text>
</comment>
<evidence type="ECO:0000256" key="1">
    <source>
        <dbReference type="SAM" id="MobiDB-lite"/>
    </source>
</evidence>
<name>A0A4S5BTZ2_9BURK</name>
<feature type="chain" id="PRO_5020335858" evidence="2">
    <location>
        <begin position="24"/>
        <end position="95"/>
    </location>
</feature>
<protein>
    <submittedName>
        <fullName evidence="3">Uncharacterized protein</fullName>
    </submittedName>
</protein>
<evidence type="ECO:0000313" key="4">
    <source>
        <dbReference type="Proteomes" id="UP000306236"/>
    </source>
</evidence>
<keyword evidence="4" id="KW-1185">Reference proteome</keyword>
<proteinExistence type="predicted"/>